<dbReference type="AlphaFoldDB" id="A0AAD8GP40"/>
<dbReference type="GO" id="GO:0005615">
    <property type="term" value="C:extracellular space"/>
    <property type="evidence" value="ECO:0007669"/>
    <property type="project" value="InterPro"/>
</dbReference>
<evidence type="ECO:0000256" key="1">
    <source>
        <dbReference type="ARBA" id="ARBA00009500"/>
    </source>
</evidence>
<keyword evidence="5" id="KW-1185">Reference proteome</keyword>
<dbReference type="SMART" id="SM00093">
    <property type="entry name" value="SERPIN"/>
    <property type="match status" value="1"/>
</dbReference>
<dbReference type="EMBL" id="JAUIZM010000022">
    <property type="protein sequence ID" value="KAK1351879.1"/>
    <property type="molecule type" value="Genomic_DNA"/>
</dbReference>
<reference evidence="4" key="1">
    <citation type="submission" date="2023-02" db="EMBL/GenBank/DDBJ databases">
        <title>Genome of toxic invasive species Heracleum sosnowskyi carries increased number of genes despite the absence of recent whole-genome duplications.</title>
        <authorList>
            <person name="Schelkunov M."/>
            <person name="Shtratnikova V."/>
            <person name="Makarenko M."/>
            <person name="Klepikova A."/>
            <person name="Omelchenko D."/>
            <person name="Novikova G."/>
            <person name="Obukhova E."/>
            <person name="Bogdanov V."/>
            <person name="Penin A."/>
            <person name="Logacheva M."/>
        </authorList>
    </citation>
    <scope>NUCLEOTIDE SEQUENCE</scope>
    <source>
        <strain evidence="4">Hsosn_3</strain>
        <tissue evidence="4">Leaf</tissue>
    </source>
</reference>
<dbReference type="InterPro" id="IPR000215">
    <property type="entry name" value="Serpin_fam"/>
</dbReference>
<reference evidence="4" key="2">
    <citation type="submission" date="2023-05" db="EMBL/GenBank/DDBJ databases">
        <authorList>
            <person name="Schelkunov M.I."/>
        </authorList>
    </citation>
    <scope>NUCLEOTIDE SEQUENCE</scope>
    <source>
        <strain evidence="4">Hsosn_3</strain>
        <tissue evidence="4">Leaf</tissue>
    </source>
</reference>
<name>A0AAD8GP40_9APIA</name>
<gene>
    <name evidence="4" type="ORF">POM88_053884</name>
</gene>
<dbReference type="Gene3D" id="2.30.39.10">
    <property type="entry name" value="Alpha-1-antitrypsin, domain 1"/>
    <property type="match status" value="1"/>
</dbReference>
<dbReference type="PANTHER" id="PTHR11461:SF315">
    <property type="entry name" value="SERPIN-Z3-LIKE"/>
    <property type="match status" value="1"/>
</dbReference>
<dbReference type="InterPro" id="IPR042178">
    <property type="entry name" value="Serpin_sf_1"/>
</dbReference>
<dbReference type="PANTHER" id="PTHR11461">
    <property type="entry name" value="SERINE PROTEASE INHIBITOR, SERPIN"/>
    <property type="match status" value="1"/>
</dbReference>
<protein>
    <submittedName>
        <fullName evidence="4">Serpin-ZX</fullName>
    </submittedName>
</protein>
<dbReference type="Gene3D" id="3.30.497.10">
    <property type="entry name" value="Antithrombin, subunit I, domain 2"/>
    <property type="match status" value="1"/>
</dbReference>
<organism evidence="4 5">
    <name type="scientific">Heracleum sosnowskyi</name>
    <dbReference type="NCBI Taxonomy" id="360622"/>
    <lineage>
        <taxon>Eukaryota</taxon>
        <taxon>Viridiplantae</taxon>
        <taxon>Streptophyta</taxon>
        <taxon>Embryophyta</taxon>
        <taxon>Tracheophyta</taxon>
        <taxon>Spermatophyta</taxon>
        <taxon>Magnoliopsida</taxon>
        <taxon>eudicotyledons</taxon>
        <taxon>Gunneridae</taxon>
        <taxon>Pentapetalae</taxon>
        <taxon>asterids</taxon>
        <taxon>campanulids</taxon>
        <taxon>Apiales</taxon>
        <taxon>Apiaceae</taxon>
        <taxon>Apioideae</taxon>
        <taxon>apioid superclade</taxon>
        <taxon>Tordylieae</taxon>
        <taxon>Tordyliinae</taxon>
        <taxon>Heracleum</taxon>
    </lineage>
</organism>
<comment type="similarity">
    <text evidence="1 2">Belongs to the serpin family.</text>
</comment>
<accession>A0AAD8GP40</accession>
<evidence type="ECO:0000259" key="3">
    <source>
        <dbReference type="SMART" id="SM00093"/>
    </source>
</evidence>
<dbReference type="InterPro" id="IPR042185">
    <property type="entry name" value="Serpin_sf_2"/>
</dbReference>
<dbReference type="InterPro" id="IPR036186">
    <property type="entry name" value="Serpin_sf"/>
</dbReference>
<dbReference type="Pfam" id="PF00079">
    <property type="entry name" value="Serpin"/>
    <property type="match status" value="1"/>
</dbReference>
<evidence type="ECO:0000313" key="4">
    <source>
        <dbReference type="EMBL" id="KAK1351879.1"/>
    </source>
</evidence>
<dbReference type="PROSITE" id="PS00284">
    <property type="entry name" value="SERPIN"/>
    <property type="match status" value="1"/>
</dbReference>
<feature type="domain" description="Serpin" evidence="3">
    <location>
        <begin position="24"/>
        <end position="409"/>
    </location>
</feature>
<comment type="caution">
    <text evidence="4">The sequence shown here is derived from an EMBL/GenBank/DDBJ whole genome shotgun (WGS) entry which is preliminary data.</text>
</comment>
<proteinExistence type="inferred from homology"/>
<dbReference type="Proteomes" id="UP001237642">
    <property type="component" value="Unassembled WGS sequence"/>
</dbReference>
<evidence type="ECO:0000256" key="2">
    <source>
        <dbReference type="RuleBase" id="RU000411"/>
    </source>
</evidence>
<evidence type="ECO:0000313" key="5">
    <source>
        <dbReference type="Proteomes" id="UP001237642"/>
    </source>
</evidence>
<sequence>MAQDHADHIRDTKQTIDSQVDVSLTLAKHLLLNYGKKTNLVFSPISMQIVLSLLAAGSSGETLDQLLSFLKAKNIDDLNHLYSYLVDLVFVDGSVTGGPCLSFANGVWLDKSLALKPSFKHVVDNLYKAASHEVDFKNKAEEARHLVNSWVEKNTNDLVKEILPPKSLTRSTRLVLANALYFKGEWTNLFDADDTEDYDFYFLNDDSVKVPFMRMGGHQRISVFDDFKVLKLPYTRAVMGQDNWNASFDKKRSFSMYIFLPDTKDGLPALVEKAGSDSGFLERHIPSELVLVGKFRIPKFKFEYEIEVSEAFKALGLDLPFDPDAGFSEIVDDPMPLCVSKIHHKAFIEVKEGGTVAAAATDADCDLVICLEAEIEKVVIDFVADHPFLFFIREDETRMVQFIGHVLDPSTT</sequence>
<dbReference type="InterPro" id="IPR023796">
    <property type="entry name" value="Serpin_dom"/>
</dbReference>
<dbReference type="SUPFAM" id="SSF56574">
    <property type="entry name" value="Serpins"/>
    <property type="match status" value="1"/>
</dbReference>
<dbReference type="InterPro" id="IPR023795">
    <property type="entry name" value="Serpin_CS"/>
</dbReference>
<dbReference type="GO" id="GO:0004867">
    <property type="term" value="F:serine-type endopeptidase inhibitor activity"/>
    <property type="evidence" value="ECO:0007669"/>
    <property type="project" value="InterPro"/>
</dbReference>
<dbReference type="CDD" id="cd02043">
    <property type="entry name" value="serpinP_plants"/>
    <property type="match status" value="1"/>
</dbReference>